<dbReference type="SUPFAM" id="SSF46955">
    <property type="entry name" value="Putative DNA-binding domain"/>
    <property type="match status" value="1"/>
</dbReference>
<dbReference type="PROSITE" id="PS50937">
    <property type="entry name" value="HTH_MERR_2"/>
    <property type="match status" value="1"/>
</dbReference>
<dbReference type="GO" id="GO:0003700">
    <property type="term" value="F:DNA-binding transcription factor activity"/>
    <property type="evidence" value="ECO:0007669"/>
    <property type="project" value="InterPro"/>
</dbReference>
<dbReference type="GO" id="GO:0003677">
    <property type="term" value="F:DNA binding"/>
    <property type="evidence" value="ECO:0007669"/>
    <property type="project" value="UniProtKB-KW"/>
</dbReference>
<evidence type="ECO:0000313" key="3">
    <source>
        <dbReference type="EMBL" id="RVU31070.1"/>
    </source>
</evidence>
<dbReference type="InterPro" id="IPR009061">
    <property type="entry name" value="DNA-bd_dom_put_sf"/>
</dbReference>
<dbReference type="SMART" id="SM00422">
    <property type="entry name" value="HTH_MERR"/>
    <property type="match status" value="1"/>
</dbReference>
<dbReference type="AlphaFoldDB" id="A0A437Q9A2"/>
<evidence type="ECO:0000256" key="1">
    <source>
        <dbReference type="ARBA" id="ARBA00023125"/>
    </source>
</evidence>
<protein>
    <submittedName>
        <fullName evidence="3">MerR family transcriptional regulator</fullName>
    </submittedName>
</protein>
<dbReference type="Pfam" id="PF13411">
    <property type="entry name" value="MerR_1"/>
    <property type="match status" value="1"/>
</dbReference>
<dbReference type="RefSeq" id="WP_127693915.1">
    <property type="nucleotide sequence ID" value="NZ_SACQ01000003.1"/>
</dbReference>
<dbReference type="Gene3D" id="1.10.1660.10">
    <property type="match status" value="1"/>
</dbReference>
<feature type="domain" description="HTH merR-type" evidence="2">
    <location>
        <begin position="1"/>
        <end position="70"/>
    </location>
</feature>
<keyword evidence="1" id="KW-0238">DNA-binding</keyword>
<proteinExistence type="predicted"/>
<dbReference type="PANTHER" id="PTHR30204:SF97">
    <property type="entry name" value="MERR FAMILY REGULATORY PROTEIN"/>
    <property type="match status" value="1"/>
</dbReference>
<keyword evidence="4" id="KW-1185">Reference proteome</keyword>
<evidence type="ECO:0000313" key="4">
    <source>
        <dbReference type="Proteomes" id="UP000282818"/>
    </source>
</evidence>
<dbReference type="Proteomes" id="UP000282818">
    <property type="component" value="Unassembled WGS sequence"/>
</dbReference>
<dbReference type="InterPro" id="IPR047057">
    <property type="entry name" value="MerR_fam"/>
</dbReference>
<sequence length="168" mass="19305">MLTVAKLAKRCGVSRTTILHYEKEGVLLPALRTSNGYRWYGDREVERLQQIKAYRSYGLPLRTISSLLSHSELHAELLKRHFYELEGEITRLRRQQEGIVALLNDPNLIGGKGVTKKRWVEIMTAAGFSEEDMTKWHQTFETLEPEEHQKFLVSLGIGAEEIAKIRAL</sequence>
<organism evidence="3 4">
    <name type="scientific">Neptunomonas marina</name>
    <dbReference type="NCBI Taxonomy" id="1815562"/>
    <lineage>
        <taxon>Bacteria</taxon>
        <taxon>Pseudomonadati</taxon>
        <taxon>Pseudomonadota</taxon>
        <taxon>Gammaproteobacteria</taxon>
        <taxon>Oceanospirillales</taxon>
        <taxon>Oceanospirillaceae</taxon>
        <taxon>Neptunomonas</taxon>
    </lineage>
</organism>
<accession>A0A437Q9A2</accession>
<reference evidence="3 4" key="1">
    <citation type="submission" date="2019-01" db="EMBL/GenBank/DDBJ databases">
        <authorList>
            <person name="Chen W.-M."/>
        </authorList>
    </citation>
    <scope>NUCLEOTIDE SEQUENCE [LARGE SCALE GENOMIC DNA]</scope>
    <source>
        <strain evidence="3 4">HPM-16</strain>
    </source>
</reference>
<evidence type="ECO:0000259" key="2">
    <source>
        <dbReference type="PROSITE" id="PS50937"/>
    </source>
</evidence>
<dbReference type="InterPro" id="IPR000551">
    <property type="entry name" value="MerR-type_HTH_dom"/>
</dbReference>
<comment type="caution">
    <text evidence="3">The sequence shown here is derived from an EMBL/GenBank/DDBJ whole genome shotgun (WGS) entry which is preliminary data.</text>
</comment>
<dbReference type="PRINTS" id="PR00040">
    <property type="entry name" value="HTHMERR"/>
</dbReference>
<gene>
    <name evidence="3" type="ORF">EOE65_08665</name>
</gene>
<name>A0A437Q9A2_9GAMM</name>
<dbReference type="EMBL" id="SACQ01000003">
    <property type="protein sequence ID" value="RVU31070.1"/>
    <property type="molecule type" value="Genomic_DNA"/>
</dbReference>
<dbReference type="PANTHER" id="PTHR30204">
    <property type="entry name" value="REDOX-CYCLING DRUG-SENSING TRANSCRIPTIONAL ACTIVATOR SOXR"/>
    <property type="match status" value="1"/>
</dbReference>